<evidence type="ECO:0008006" key="14">
    <source>
        <dbReference type="Google" id="ProtNLM"/>
    </source>
</evidence>
<dbReference type="KEGG" id="halc:EY643_02995"/>
<evidence type="ECO:0000256" key="4">
    <source>
        <dbReference type="ARBA" id="ARBA00022449"/>
    </source>
</evidence>
<feature type="transmembrane region" description="Helical" evidence="9">
    <location>
        <begin position="301"/>
        <end position="324"/>
    </location>
</feature>
<evidence type="ECO:0000256" key="8">
    <source>
        <dbReference type="ARBA" id="ARBA00023136"/>
    </source>
</evidence>
<protein>
    <recommendedName>
        <fullName evidence="14">RCK N-terminal domain-containing protein</fullName>
    </recommendedName>
</protein>
<dbReference type="InterPro" id="IPR003148">
    <property type="entry name" value="RCK_N"/>
</dbReference>
<name>A0A5P9NGM6_9GAMM</name>
<dbReference type="InterPro" id="IPR038770">
    <property type="entry name" value="Na+/solute_symporter_sf"/>
</dbReference>
<feature type="domain" description="Cation/H+ exchanger transmembrane" evidence="10">
    <location>
        <begin position="7"/>
        <end position="162"/>
    </location>
</feature>
<dbReference type="Gene3D" id="3.40.50.720">
    <property type="entry name" value="NAD(P)-binding Rossmann-like Domain"/>
    <property type="match status" value="1"/>
</dbReference>
<dbReference type="OrthoDB" id="3418949at2"/>
<keyword evidence="7" id="KW-0406">Ion transport</keyword>
<feature type="transmembrane region" description="Helical" evidence="9">
    <location>
        <begin position="45"/>
        <end position="63"/>
    </location>
</feature>
<evidence type="ECO:0000256" key="1">
    <source>
        <dbReference type="ARBA" id="ARBA00004141"/>
    </source>
</evidence>
<keyword evidence="8 9" id="KW-0472">Membrane</keyword>
<reference evidence="12 13" key="1">
    <citation type="submission" date="2019-02" db="EMBL/GenBank/DDBJ databases">
        <authorList>
            <person name="Li S.-H."/>
        </authorList>
    </citation>
    <scope>NUCLEOTIDE SEQUENCE [LARGE SCALE GENOMIC DNA]</scope>
    <source>
        <strain evidence="12 13">IMCC14385</strain>
    </source>
</reference>
<evidence type="ECO:0000256" key="5">
    <source>
        <dbReference type="ARBA" id="ARBA00022692"/>
    </source>
</evidence>
<dbReference type="SUPFAM" id="SSF51735">
    <property type="entry name" value="NAD(P)-binding Rossmann-fold domains"/>
    <property type="match status" value="1"/>
</dbReference>
<dbReference type="AlphaFoldDB" id="A0A5P9NGM6"/>
<dbReference type="RefSeq" id="WP_152660817.1">
    <property type="nucleotide sequence ID" value="NZ_CP036422.1"/>
</dbReference>
<evidence type="ECO:0000313" key="12">
    <source>
        <dbReference type="EMBL" id="QFU74705.1"/>
    </source>
</evidence>
<dbReference type="Pfam" id="PF00999">
    <property type="entry name" value="Na_H_Exchanger"/>
    <property type="match status" value="2"/>
</dbReference>
<evidence type="ECO:0000259" key="11">
    <source>
        <dbReference type="Pfam" id="PF02254"/>
    </source>
</evidence>
<dbReference type="GO" id="GO:0015297">
    <property type="term" value="F:antiporter activity"/>
    <property type="evidence" value="ECO:0007669"/>
    <property type="project" value="UniProtKB-KW"/>
</dbReference>
<dbReference type="GO" id="GO:1902600">
    <property type="term" value="P:proton transmembrane transport"/>
    <property type="evidence" value="ECO:0007669"/>
    <property type="project" value="InterPro"/>
</dbReference>
<comment type="similarity">
    <text evidence="2">Belongs to the monovalent cation:proton antiporter 2 (CPA2) transporter (TC 2.A.37) family.</text>
</comment>
<dbReference type="Gene3D" id="1.20.1530.20">
    <property type="match status" value="1"/>
</dbReference>
<gene>
    <name evidence="12" type="ORF">EY643_02995</name>
</gene>
<proteinExistence type="inferred from homology"/>
<evidence type="ECO:0000256" key="6">
    <source>
        <dbReference type="ARBA" id="ARBA00022989"/>
    </source>
</evidence>
<feature type="transmembrane region" description="Helical" evidence="9">
    <location>
        <begin position="75"/>
        <end position="97"/>
    </location>
</feature>
<dbReference type="GO" id="GO:0006813">
    <property type="term" value="P:potassium ion transport"/>
    <property type="evidence" value="ECO:0007669"/>
    <property type="project" value="InterPro"/>
</dbReference>
<keyword evidence="6 9" id="KW-1133">Transmembrane helix</keyword>
<comment type="subcellular location">
    <subcellularLocation>
        <location evidence="1">Membrane</location>
        <topology evidence="1">Multi-pass membrane protein</topology>
    </subcellularLocation>
</comment>
<evidence type="ECO:0000313" key="13">
    <source>
        <dbReference type="Proteomes" id="UP000326287"/>
    </source>
</evidence>
<feature type="transmembrane region" description="Helical" evidence="9">
    <location>
        <begin position="246"/>
        <end position="263"/>
    </location>
</feature>
<feature type="domain" description="RCK N-terminal" evidence="11">
    <location>
        <begin position="384"/>
        <end position="495"/>
    </location>
</feature>
<evidence type="ECO:0000259" key="10">
    <source>
        <dbReference type="Pfam" id="PF00999"/>
    </source>
</evidence>
<evidence type="ECO:0000256" key="2">
    <source>
        <dbReference type="ARBA" id="ARBA00005551"/>
    </source>
</evidence>
<dbReference type="InterPro" id="IPR006153">
    <property type="entry name" value="Cation/H_exchanger_TM"/>
</dbReference>
<dbReference type="Proteomes" id="UP000326287">
    <property type="component" value="Chromosome"/>
</dbReference>
<dbReference type="GO" id="GO:0016020">
    <property type="term" value="C:membrane"/>
    <property type="evidence" value="ECO:0007669"/>
    <property type="project" value="UniProtKB-SubCell"/>
</dbReference>
<dbReference type="PANTHER" id="PTHR42751:SF1">
    <property type="entry name" value="CATION_PROTON ANTIPORTER YBAL-RELATED"/>
    <property type="match status" value="1"/>
</dbReference>
<keyword evidence="4" id="KW-0050">Antiport</keyword>
<evidence type="ECO:0000256" key="9">
    <source>
        <dbReference type="SAM" id="Phobius"/>
    </source>
</evidence>
<dbReference type="EMBL" id="CP036422">
    <property type="protein sequence ID" value="QFU74705.1"/>
    <property type="molecule type" value="Genomic_DNA"/>
</dbReference>
<feature type="transmembrane region" description="Helical" evidence="9">
    <location>
        <begin position="330"/>
        <end position="349"/>
    </location>
</feature>
<dbReference type="Pfam" id="PF02254">
    <property type="entry name" value="TrkA_N"/>
    <property type="match status" value="1"/>
</dbReference>
<feature type="transmembrane region" description="Helical" evidence="9">
    <location>
        <begin position="269"/>
        <end position="289"/>
    </location>
</feature>
<dbReference type="PANTHER" id="PTHR42751">
    <property type="entry name" value="SODIUM/HYDROGEN EXCHANGER FAMILY/TRKA DOMAIN PROTEIN"/>
    <property type="match status" value="1"/>
</dbReference>
<organism evidence="12 13">
    <name type="scientific">Halioglobus maricola</name>
    <dbReference type="NCBI Taxonomy" id="2601894"/>
    <lineage>
        <taxon>Bacteria</taxon>
        <taxon>Pseudomonadati</taxon>
        <taxon>Pseudomonadota</taxon>
        <taxon>Gammaproteobacteria</taxon>
        <taxon>Cellvibrionales</taxon>
        <taxon>Halieaceae</taxon>
        <taxon>Halioglobus</taxon>
    </lineage>
</organism>
<evidence type="ECO:0000256" key="7">
    <source>
        <dbReference type="ARBA" id="ARBA00023065"/>
    </source>
</evidence>
<feature type="transmembrane region" description="Helical" evidence="9">
    <location>
        <begin position="109"/>
        <end position="129"/>
    </location>
</feature>
<dbReference type="InterPro" id="IPR036291">
    <property type="entry name" value="NAD(P)-bd_dom_sf"/>
</dbReference>
<feature type="domain" description="Cation/H+ exchanger transmembrane" evidence="10">
    <location>
        <begin position="176"/>
        <end position="347"/>
    </location>
</feature>
<evidence type="ECO:0000256" key="3">
    <source>
        <dbReference type="ARBA" id="ARBA00022448"/>
    </source>
</evidence>
<keyword evidence="5 9" id="KW-0812">Transmembrane</keyword>
<accession>A0A5P9NGM6</accession>
<sequence length="519" mass="56239">MLDPLIILIALCCGLLARIAGLPALIGYLAAGFFLHETDIIAGELLQQLADLGVTLLLFTIGLKLSPKELLQTRVWGTTLIHMQLTQLFFMAVLWIYDTLVPGLSMSFTEILVIAFGLTFSSTVFVIQVMQEKGEMASRHANQAIGILLIQDLAAVLFLSATKGTWPEPLALLLPGLWLLRAPVLRMLTHAGHGELFTLAGMGLALGGAALFEAVGLKGDLGALVIGVLLSGSQKGKELGRNLMNLKDLFLVGFFLTIGLGGWPQQETLWLAVILGVLAMVKVPLYFHLMAWLHTAPRTSLLAACAMGNFSEFGLVVVAVAAKAGWLDAQWASVISLAIAISFILSSPLNRRAHELYRKYHHHWRKFESVRLRSIRPATGGTRVIVLGMGNIGTGAYDNIAEQHGESVLGVDLNDEKLAEHARKHRRVVTADASDPDFWHEVNLDEVTLVLLALTNHPENMLVADLLSDLGYGGQVAAVVRFKEEGEELEQHGISAYNLYAQAGAGFAEHAVAQLDSSN</sequence>
<keyword evidence="3" id="KW-0813">Transport</keyword>
<keyword evidence="13" id="KW-1185">Reference proteome</keyword>